<organism evidence="3 4">
    <name type="scientific">Paenibacillus artemisiicola</name>
    <dbReference type="NCBI Taxonomy" id="1172618"/>
    <lineage>
        <taxon>Bacteria</taxon>
        <taxon>Bacillati</taxon>
        <taxon>Bacillota</taxon>
        <taxon>Bacilli</taxon>
        <taxon>Bacillales</taxon>
        <taxon>Paenibacillaceae</taxon>
        <taxon>Paenibacillus</taxon>
    </lineage>
</organism>
<protein>
    <submittedName>
        <fullName evidence="3">Uncharacterized protein</fullName>
    </submittedName>
</protein>
<dbReference type="RefSeq" id="WP_208850384.1">
    <property type="nucleotide sequence ID" value="NZ_JAGGDJ010000039.1"/>
</dbReference>
<evidence type="ECO:0000256" key="2">
    <source>
        <dbReference type="SAM" id="MobiDB-lite"/>
    </source>
</evidence>
<evidence type="ECO:0000256" key="1">
    <source>
        <dbReference type="SAM" id="Coils"/>
    </source>
</evidence>
<proteinExistence type="predicted"/>
<gene>
    <name evidence="3" type="ORF">I8J29_26545</name>
</gene>
<reference evidence="3 4" key="1">
    <citation type="submission" date="2021-03" db="EMBL/GenBank/DDBJ databases">
        <title>Paenibacillus artemisicola MWE-103 whole genome sequence.</title>
        <authorList>
            <person name="Ham Y.J."/>
        </authorList>
    </citation>
    <scope>NUCLEOTIDE SEQUENCE [LARGE SCALE GENOMIC DNA]</scope>
    <source>
        <strain evidence="3 4">MWE-103</strain>
    </source>
</reference>
<feature type="coiled-coil region" evidence="1">
    <location>
        <begin position="41"/>
        <end position="78"/>
    </location>
</feature>
<keyword evidence="4" id="KW-1185">Reference proteome</keyword>
<feature type="region of interest" description="Disordered" evidence="2">
    <location>
        <begin position="254"/>
        <end position="275"/>
    </location>
</feature>
<accession>A0ABS3WHF7</accession>
<keyword evidence="1" id="KW-0175">Coiled coil</keyword>
<dbReference type="EMBL" id="JAGGDJ010000039">
    <property type="protein sequence ID" value="MBO7747754.1"/>
    <property type="molecule type" value="Genomic_DNA"/>
</dbReference>
<sequence length="514" mass="54070">MREDAAIGEGEQPAHADAIETYRSRALNDAAALASAASGELARLKTGLAQALSELRSAERLNASIAEAAKRMEESQDGGGFDDLAEAQLGGQTASSMTPGELEGFGDTRKSIGGLTMEADWFARYREELSGQLDAFEGLDGAAAGFGAAVRSAVAAPGGGAALGQAWASVSRAFQDYDRPYGNPGTALKARQEELRVRHAGDDERKSNEAAAQSKWGQVKTIIGGMSAEPGSEEQRKAFEDAKRLAADNLTFNQAAENGGDSDGEPSGSAAEVSGDAAKSALSSMGAMFGGMGDLLQGIRDPLYVNEYVAHRFSRFDPKLLREVIAGGSREAFARSLALENQETEFILYGFGEPGANVAAAYGEIFAARLAIRTMEGLIACRELGNPLLILSAAVLYGIEKSIADMTALAETGKVQLSKYVPVELTYADYLRLFLVLHGCGGQARTARVIAVIEHNTGADLSNVATGLSGEMTSSVNLWFLPGLMRSFTATGILSGKVKDGRYEKTQTIGSSYG</sequence>
<evidence type="ECO:0000313" key="4">
    <source>
        <dbReference type="Proteomes" id="UP000670947"/>
    </source>
</evidence>
<name>A0ABS3WHF7_9BACL</name>
<dbReference type="Proteomes" id="UP000670947">
    <property type="component" value="Unassembled WGS sequence"/>
</dbReference>
<evidence type="ECO:0000313" key="3">
    <source>
        <dbReference type="EMBL" id="MBO7747754.1"/>
    </source>
</evidence>
<comment type="caution">
    <text evidence="3">The sequence shown here is derived from an EMBL/GenBank/DDBJ whole genome shotgun (WGS) entry which is preliminary data.</text>
</comment>